<dbReference type="Proteomes" id="UP000177870">
    <property type="component" value="Chromosome"/>
</dbReference>
<sequence length="486" mass="56888">MNAGNPPGYILAQIESALCSAFHSEIKLAMMLRHQFNINLAQVASGEDLTEIVYKVVLYFEARNRLGNLLDGALNENSDNYDLRQLYSQEFNIPPSLLTILFPLPNNIIEAMQQAYQACCPNNFWDDWEDELPDSLAEILENLDDIPQPTDEEKLIVQFVAHLLKTGDISKPDADKLKQWLEKNANNPSDLLSQSSSHYQNHQQPNLDAQPYLLVKLDSSKQYHQQRQPSYFVSAWFITDLSNYDYLGNHQHCKFLETPPADGESEQDLFSIEDLPKLIEFFINQLIHYSREYYRQPILVFFLPYQLLNHELERIEIQDYDDLPIPIGSEYCVIFRSVKRLKKYRYQGKWLNKWTQIQDNCKTICLSNFAFSNFEYWQELYTDLEERKAIAVKLHQPPCEQILKVIDRTAIPVTLWLRKNNFTTINCQQALEQLLKCQINELPEKVKQQRLQAFPKGNKQEHIGHHLALLWEDPYLLPPQIDYTTL</sequence>
<dbReference type="STRING" id="1458985.BJP34_06205"/>
<evidence type="ECO:0000259" key="2">
    <source>
        <dbReference type="Pfam" id="PF19963"/>
    </source>
</evidence>
<proteinExistence type="predicted"/>
<evidence type="ECO:0000313" key="5">
    <source>
        <dbReference type="Proteomes" id="UP000177870"/>
    </source>
</evidence>
<feature type="domain" description="Effector-associated" evidence="1">
    <location>
        <begin position="10"/>
        <end position="87"/>
    </location>
</feature>
<reference evidence="5" key="1">
    <citation type="submission" date="2016-10" db="EMBL/GenBank/DDBJ databases">
        <title>Comparative genomics uncovers the prolific and rare metabolic potential of the cyanobacterial genus Moorea.</title>
        <authorList>
            <person name="Leao T."/>
            <person name="Castelao G."/>
            <person name="Korobeynikov A."/>
            <person name="Monroe E.A."/>
            <person name="Podell S."/>
            <person name="Glukhov E."/>
            <person name="Allen E."/>
            <person name="Gerwick W.H."/>
            <person name="Gerwick L."/>
        </authorList>
    </citation>
    <scope>NUCLEOTIDE SEQUENCE [LARGE SCALE GENOMIC DNA]</scope>
    <source>
        <strain evidence="5">PAL-8-15-08-1</strain>
    </source>
</reference>
<protein>
    <submittedName>
        <fullName evidence="4">Uncharacterized protein</fullName>
    </submittedName>
</protein>
<name>A0A1D8TNW7_9CYAN</name>
<evidence type="ECO:0000259" key="3">
    <source>
        <dbReference type="Pfam" id="PF20028"/>
    </source>
</evidence>
<dbReference type="Pfam" id="PF19955">
    <property type="entry name" value="EAD1"/>
    <property type="match status" value="1"/>
</dbReference>
<gene>
    <name evidence="4" type="ORF">BJP34_06205</name>
</gene>
<dbReference type="Pfam" id="PF20028">
    <property type="entry name" value="VMAP-C"/>
    <property type="match status" value="1"/>
</dbReference>
<dbReference type="AlphaFoldDB" id="A0A1D8TNW7"/>
<feature type="domain" description="vWA-MoxR associated protein C-terminal" evidence="3">
    <location>
        <begin position="258"/>
        <end position="474"/>
    </location>
</feature>
<dbReference type="InterPro" id="IPR045440">
    <property type="entry name" value="VMAP-M1"/>
</dbReference>
<dbReference type="OrthoDB" id="8479370at2"/>
<dbReference type="InterPro" id="IPR045450">
    <property type="entry name" value="VMAP_C"/>
</dbReference>
<accession>A0A1D8TNW7</accession>
<dbReference type="Pfam" id="PF19963">
    <property type="entry name" value="VMAP-M1"/>
    <property type="match status" value="1"/>
</dbReference>
<evidence type="ECO:0000313" key="4">
    <source>
        <dbReference type="EMBL" id="AOW99095.1"/>
    </source>
</evidence>
<dbReference type="InterPro" id="IPR045430">
    <property type="entry name" value="EAD1"/>
</dbReference>
<feature type="domain" description="vWA-MoxR associated protein middle region 1" evidence="2">
    <location>
        <begin position="100"/>
        <end position="216"/>
    </location>
</feature>
<dbReference type="KEGG" id="mpro:BJP34_06205"/>
<dbReference type="EMBL" id="CP017599">
    <property type="protein sequence ID" value="AOW99095.1"/>
    <property type="molecule type" value="Genomic_DNA"/>
</dbReference>
<dbReference type="RefSeq" id="WP_070391590.1">
    <property type="nucleotide sequence ID" value="NZ_CP017599.1"/>
</dbReference>
<organism evidence="4 5">
    <name type="scientific">Moorena producens PAL-8-15-08-1</name>
    <dbReference type="NCBI Taxonomy" id="1458985"/>
    <lineage>
        <taxon>Bacteria</taxon>
        <taxon>Bacillati</taxon>
        <taxon>Cyanobacteriota</taxon>
        <taxon>Cyanophyceae</taxon>
        <taxon>Coleofasciculales</taxon>
        <taxon>Coleofasciculaceae</taxon>
        <taxon>Moorena</taxon>
    </lineage>
</organism>
<evidence type="ECO:0000259" key="1">
    <source>
        <dbReference type="Pfam" id="PF19955"/>
    </source>
</evidence>